<keyword evidence="1" id="KW-1133">Transmembrane helix</keyword>
<keyword evidence="3" id="KW-1185">Reference proteome</keyword>
<evidence type="ECO:0000313" key="2">
    <source>
        <dbReference type="EMBL" id="QGG48033.1"/>
    </source>
</evidence>
<protein>
    <submittedName>
        <fullName evidence="2">Uncharacterized protein</fullName>
    </submittedName>
</protein>
<dbReference type="EMBL" id="CP045875">
    <property type="protein sequence ID" value="QGG48033.1"/>
    <property type="molecule type" value="Genomic_DNA"/>
</dbReference>
<dbReference type="Proteomes" id="UP000366051">
    <property type="component" value="Chromosome"/>
</dbReference>
<keyword evidence="1" id="KW-0472">Membrane</keyword>
<name>A0A5Q2N2E4_9FIRM</name>
<accession>A0A5Q2N2E4</accession>
<dbReference type="KEGG" id="hcv:FTV88_1935"/>
<proteinExistence type="predicted"/>
<gene>
    <name evidence="2" type="ORF">FTV88_1935</name>
</gene>
<keyword evidence="1" id="KW-0812">Transmembrane</keyword>
<sequence>MVPEWIGAGLHLAMLRPIIVEGIFLPSLVLLMLVKSLREELLNSHRHGYNVEKRVKQLKSTFIFTITNDFRND</sequence>
<evidence type="ECO:0000313" key="3">
    <source>
        <dbReference type="Proteomes" id="UP000366051"/>
    </source>
</evidence>
<organism evidence="2 3">
    <name type="scientific">Heliorestis convoluta</name>
    <dbReference type="NCBI Taxonomy" id="356322"/>
    <lineage>
        <taxon>Bacteria</taxon>
        <taxon>Bacillati</taxon>
        <taxon>Bacillota</taxon>
        <taxon>Clostridia</taxon>
        <taxon>Eubacteriales</taxon>
        <taxon>Heliobacteriaceae</taxon>
        <taxon>Heliorestis</taxon>
    </lineage>
</organism>
<reference evidence="3" key="1">
    <citation type="submission" date="2019-11" db="EMBL/GenBank/DDBJ databases">
        <title>Genome sequence of Heliorestis convoluta strain HH, an alkaliphilic and minimalistic phototrophic bacterium from a soda lake in Egypt.</title>
        <authorList>
            <person name="Dewey E.D."/>
            <person name="Stokes L.M."/>
            <person name="Burchell B.M."/>
            <person name="Shaffer K.N."/>
            <person name="Huntington A.M."/>
            <person name="Baker J.M."/>
            <person name="Nadendla S."/>
            <person name="Giglio M.G."/>
            <person name="Touchman J.W."/>
            <person name="Blankenship R.E."/>
            <person name="Madigan M.T."/>
            <person name="Sattley W.M."/>
        </authorList>
    </citation>
    <scope>NUCLEOTIDE SEQUENCE [LARGE SCALE GENOMIC DNA]</scope>
    <source>
        <strain evidence="3">HH</strain>
    </source>
</reference>
<feature type="transmembrane region" description="Helical" evidence="1">
    <location>
        <begin position="12"/>
        <end position="34"/>
    </location>
</feature>
<evidence type="ECO:0000256" key="1">
    <source>
        <dbReference type="SAM" id="Phobius"/>
    </source>
</evidence>
<dbReference type="AlphaFoldDB" id="A0A5Q2N2E4"/>